<dbReference type="EMBL" id="MVHS01000024">
    <property type="protein sequence ID" value="ORA70191.1"/>
    <property type="molecule type" value="Genomic_DNA"/>
</dbReference>
<evidence type="ECO:0000256" key="7">
    <source>
        <dbReference type="ARBA" id="ARBA00023136"/>
    </source>
</evidence>
<dbReference type="GO" id="GO:0005886">
    <property type="term" value="C:plasma membrane"/>
    <property type="evidence" value="ECO:0007669"/>
    <property type="project" value="UniProtKB-SubCell"/>
</dbReference>
<dbReference type="Pfam" id="PF00893">
    <property type="entry name" value="Multi_Drug_Res"/>
    <property type="match status" value="1"/>
</dbReference>
<protein>
    <submittedName>
        <fullName evidence="10">Ligand-binding protein SH3</fullName>
    </submittedName>
</protein>
<evidence type="ECO:0000256" key="2">
    <source>
        <dbReference type="ARBA" id="ARBA00007822"/>
    </source>
</evidence>
<keyword evidence="3" id="KW-0813">Transport</keyword>
<comment type="similarity">
    <text evidence="2">Belongs to the drug/metabolite transporter (DMT) superfamily. Small multidrug resistance (SMR) (TC 2.A.7.1) family. Mmr subfamily.</text>
</comment>
<gene>
    <name evidence="10" type="ORF">BST26_11560</name>
</gene>
<keyword evidence="6" id="KW-1133">Transmembrane helix</keyword>
<reference evidence="10 11" key="1">
    <citation type="submission" date="2016-12" db="EMBL/GenBank/DDBJ databases">
        <title>The new phylogeny of genus Mycobacterium.</title>
        <authorList>
            <person name="Tortoli E."/>
            <person name="Trovato A."/>
            <person name="Cirillo D.M."/>
        </authorList>
    </citation>
    <scope>NUCLEOTIDE SEQUENCE [LARGE SCALE GENOMIC DNA]</scope>
    <source>
        <strain evidence="10 11">DSM 45130</strain>
    </source>
</reference>
<accession>A0A1X0DCS7</accession>
<evidence type="ECO:0000256" key="4">
    <source>
        <dbReference type="ARBA" id="ARBA00022475"/>
    </source>
</evidence>
<sequence length="105" mass="10618">MAWLILILSGALEAVWATALSRSDGLSRPMPTAIFGVAVVVSMLGLGYAMRFLPPGTSYAVWVGIGAALTVAVAMASGAEAASFAKIALLTGLIGCVVGLQLVSH</sequence>
<evidence type="ECO:0000256" key="5">
    <source>
        <dbReference type="ARBA" id="ARBA00022692"/>
    </source>
</evidence>
<evidence type="ECO:0000256" key="9">
    <source>
        <dbReference type="RuleBase" id="RU003942"/>
    </source>
</evidence>
<name>A0A1X0DCS7_9MYCO</name>
<comment type="subcellular location">
    <subcellularLocation>
        <location evidence="1 9">Cell membrane</location>
        <topology evidence="1 9">Multi-pass membrane protein</topology>
    </subcellularLocation>
</comment>
<comment type="caution">
    <text evidence="10">The sequence shown here is derived from an EMBL/GenBank/DDBJ whole genome shotgun (WGS) entry which is preliminary data.</text>
</comment>
<evidence type="ECO:0000313" key="11">
    <source>
        <dbReference type="Proteomes" id="UP000192801"/>
    </source>
</evidence>
<evidence type="ECO:0000256" key="8">
    <source>
        <dbReference type="ARBA" id="ARBA00023251"/>
    </source>
</evidence>
<keyword evidence="11" id="KW-1185">Reference proteome</keyword>
<dbReference type="GO" id="GO:0022857">
    <property type="term" value="F:transmembrane transporter activity"/>
    <property type="evidence" value="ECO:0007669"/>
    <property type="project" value="InterPro"/>
</dbReference>
<evidence type="ECO:0000256" key="3">
    <source>
        <dbReference type="ARBA" id="ARBA00022448"/>
    </source>
</evidence>
<dbReference type="InterPro" id="IPR045324">
    <property type="entry name" value="Small_multidrug_res"/>
</dbReference>
<keyword evidence="8" id="KW-0046">Antibiotic resistance</keyword>
<evidence type="ECO:0000256" key="1">
    <source>
        <dbReference type="ARBA" id="ARBA00004651"/>
    </source>
</evidence>
<keyword evidence="4" id="KW-1003">Cell membrane</keyword>
<dbReference type="InterPro" id="IPR037185">
    <property type="entry name" value="EmrE-like"/>
</dbReference>
<dbReference type="InterPro" id="IPR000390">
    <property type="entry name" value="Small_drug/metabolite_transptr"/>
</dbReference>
<dbReference type="OrthoDB" id="21828at2"/>
<dbReference type="PANTHER" id="PTHR30561:SF0">
    <property type="entry name" value="GUANIDINIUM EXPORTER"/>
    <property type="match status" value="1"/>
</dbReference>
<dbReference type="AlphaFoldDB" id="A0A1X0DCS7"/>
<dbReference type="GO" id="GO:0046677">
    <property type="term" value="P:response to antibiotic"/>
    <property type="evidence" value="ECO:0007669"/>
    <property type="project" value="UniProtKB-KW"/>
</dbReference>
<organism evidence="10 11">
    <name type="scientific">Mycolicibacterium insubricum</name>
    <dbReference type="NCBI Taxonomy" id="444597"/>
    <lineage>
        <taxon>Bacteria</taxon>
        <taxon>Bacillati</taxon>
        <taxon>Actinomycetota</taxon>
        <taxon>Actinomycetes</taxon>
        <taxon>Mycobacteriales</taxon>
        <taxon>Mycobacteriaceae</taxon>
        <taxon>Mycolicibacterium</taxon>
    </lineage>
</organism>
<keyword evidence="7" id="KW-0472">Membrane</keyword>
<dbReference type="RefSeq" id="WP_083031103.1">
    <property type="nucleotide sequence ID" value="NZ_AP022618.1"/>
</dbReference>
<dbReference type="Proteomes" id="UP000192801">
    <property type="component" value="Unassembled WGS sequence"/>
</dbReference>
<dbReference type="PANTHER" id="PTHR30561">
    <property type="entry name" value="SMR FAMILY PROTON-DEPENDENT DRUG EFFLUX TRANSPORTER SUGE"/>
    <property type="match status" value="1"/>
</dbReference>
<keyword evidence="5 9" id="KW-0812">Transmembrane</keyword>
<evidence type="ECO:0000313" key="10">
    <source>
        <dbReference type="EMBL" id="ORA70191.1"/>
    </source>
</evidence>
<dbReference type="Gene3D" id="1.10.3730.20">
    <property type="match status" value="1"/>
</dbReference>
<dbReference type="SUPFAM" id="SSF103481">
    <property type="entry name" value="Multidrug resistance efflux transporter EmrE"/>
    <property type="match status" value="1"/>
</dbReference>
<evidence type="ECO:0000256" key="6">
    <source>
        <dbReference type="ARBA" id="ARBA00022989"/>
    </source>
</evidence>
<dbReference type="STRING" id="444597.BST26_11560"/>
<proteinExistence type="inferred from homology"/>